<accession>A0AAW2JZV2</accession>
<evidence type="ECO:0000256" key="3">
    <source>
        <dbReference type="ARBA" id="ARBA00022741"/>
    </source>
</evidence>
<sequence length="253" mass="28982">MGVFPHDSDIAASKLIKLWCVEGFVELLWDNPSFNELNAMAYLKNLVSANVVKVRQQSSSGGIKTCNIYPFFWHICMREAGEQKFFHVIDSNGNQGIESQRRHCIHNNVLFGIKDVRKSMTSISNVRSILCTGPHHQYPIPICLDFSLLRVLDALTIRFYGFPSEVVKLVQLRYLAITYNGKLPVSISKLYNLEYLIVRQYLSVLSSGARRPYLPKEIWDMQGLRHLQVMGSDLPDPSYDSALFTKPLNTFRY</sequence>
<gene>
    <name evidence="6" type="ORF">Scaly_3060400</name>
</gene>
<comment type="subcellular location">
    <subcellularLocation>
        <location evidence="1">Cytoplasm</location>
    </subcellularLocation>
</comment>
<dbReference type="InterPro" id="IPR044974">
    <property type="entry name" value="Disease_R_plants"/>
</dbReference>
<dbReference type="GO" id="GO:0005737">
    <property type="term" value="C:cytoplasm"/>
    <property type="evidence" value="ECO:0007669"/>
    <property type="project" value="UniProtKB-SubCell"/>
</dbReference>
<dbReference type="PANTHER" id="PTHR23155">
    <property type="entry name" value="DISEASE RESISTANCE PROTEIN RP"/>
    <property type="match status" value="1"/>
</dbReference>
<keyword evidence="2" id="KW-0963">Cytoplasm</keyword>
<dbReference type="InterPro" id="IPR058922">
    <property type="entry name" value="WHD_DRP"/>
</dbReference>
<dbReference type="EMBL" id="JACGWM010000722">
    <property type="protein sequence ID" value="KAL0300074.1"/>
    <property type="molecule type" value="Genomic_DNA"/>
</dbReference>
<dbReference type="GO" id="GO:0098542">
    <property type="term" value="P:defense response to other organism"/>
    <property type="evidence" value="ECO:0007669"/>
    <property type="project" value="TreeGrafter"/>
</dbReference>
<keyword evidence="3" id="KW-0547">Nucleotide-binding</keyword>
<reference evidence="6" key="1">
    <citation type="submission" date="2020-06" db="EMBL/GenBank/DDBJ databases">
        <authorList>
            <person name="Li T."/>
            <person name="Hu X."/>
            <person name="Zhang T."/>
            <person name="Song X."/>
            <person name="Zhang H."/>
            <person name="Dai N."/>
            <person name="Sheng W."/>
            <person name="Hou X."/>
            <person name="Wei L."/>
        </authorList>
    </citation>
    <scope>NUCLEOTIDE SEQUENCE</scope>
    <source>
        <strain evidence="6">KEN8</strain>
        <tissue evidence="6">Leaf</tissue>
    </source>
</reference>
<evidence type="ECO:0000256" key="2">
    <source>
        <dbReference type="ARBA" id="ARBA00022490"/>
    </source>
</evidence>
<evidence type="ECO:0000313" key="6">
    <source>
        <dbReference type="EMBL" id="KAL0300074.1"/>
    </source>
</evidence>
<proteinExistence type="predicted"/>
<feature type="domain" description="Disease resistance protein winged helix" evidence="5">
    <location>
        <begin position="3"/>
        <end position="68"/>
    </location>
</feature>
<evidence type="ECO:0000256" key="4">
    <source>
        <dbReference type="ARBA" id="ARBA00022840"/>
    </source>
</evidence>
<evidence type="ECO:0000256" key="1">
    <source>
        <dbReference type="ARBA" id="ARBA00004496"/>
    </source>
</evidence>
<comment type="caution">
    <text evidence="6">The sequence shown here is derived from an EMBL/GenBank/DDBJ whole genome shotgun (WGS) entry which is preliminary data.</text>
</comment>
<evidence type="ECO:0000259" key="5">
    <source>
        <dbReference type="Pfam" id="PF23559"/>
    </source>
</evidence>
<dbReference type="SUPFAM" id="SSF52058">
    <property type="entry name" value="L domain-like"/>
    <property type="match status" value="1"/>
</dbReference>
<reference evidence="6" key="2">
    <citation type="journal article" date="2024" name="Plant">
        <title>Genomic evolution and insights into agronomic trait innovations of Sesamum species.</title>
        <authorList>
            <person name="Miao H."/>
            <person name="Wang L."/>
            <person name="Qu L."/>
            <person name="Liu H."/>
            <person name="Sun Y."/>
            <person name="Le M."/>
            <person name="Wang Q."/>
            <person name="Wei S."/>
            <person name="Zheng Y."/>
            <person name="Lin W."/>
            <person name="Duan Y."/>
            <person name="Cao H."/>
            <person name="Xiong S."/>
            <person name="Wang X."/>
            <person name="Wei L."/>
            <person name="Li C."/>
            <person name="Ma Q."/>
            <person name="Ju M."/>
            <person name="Zhao R."/>
            <person name="Li G."/>
            <person name="Mu C."/>
            <person name="Tian Q."/>
            <person name="Mei H."/>
            <person name="Zhang T."/>
            <person name="Gao T."/>
            <person name="Zhang H."/>
        </authorList>
    </citation>
    <scope>NUCLEOTIDE SEQUENCE</scope>
    <source>
        <strain evidence="6">KEN8</strain>
    </source>
</reference>
<protein>
    <submittedName>
        <fullName evidence="6">Late blight resistance proteinR1B-12</fullName>
    </submittedName>
</protein>
<name>A0AAW2JZV2_9LAMI</name>
<dbReference type="Pfam" id="PF23559">
    <property type="entry name" value="WHD_DRP"/>
    <property type="match status" value="1"/>
</dbReference>
<keyword evidence="4" id="KW-0067">ATP-binding</keyword>
<dbReference type="Gene3D" id="3.80.10.10">
    <property type="entry name" value="Ribonuclease Inhibitor"/>
    <property type="match status" value="1"/>
</dbReference>
<dbReference type="InterPro" id="IPR032675">
    <property type="entry name" value="LRR_dom_sf"/>
</dbReference>
<dbReference type="AlphaFoldDB" id="A0AAW2JZV2"/>
<dbReference type="PANTHER" id="PTHR23155:SF1152">
    <property type="entry name" value="AAA+ ATPASE DOMAIN-CONTAINING PROTEIN"/>
    <property type="match status" value="1"/>
</dbReference>
<organism evidence="6">
    <name type="scientific">Sesamum calycinum</name>
    <dbReference type="NCBI Taxonomy" id="2727403"/>
    <lineage>
        <taxon>Eukaryota</taxon>
        <taxon>Viridiplantae</taxon>
        <taxon>Streptophyta</taxon>
        <taxon>Embryophyta</taxon>
        <taxon>Tracheophyta</taxon>
        <taxon>Spermatophyta</taxon>
        <taxon>Magnoliopsida</taxon>
        <taxon>eudicotyledons</taxon>
        <taxon>Gunneridae</taxon>
        <taxon>Pentapetalae</taxon>
        <taxon>asterids</taxon>
        <taxon>lamiids</taxon>
        <taxon>Lamiales</taxon>
        <taxon>Pedaliaceae</taxon>
        <taxon>Sesamum</taxon>
    </lineage>
</organism>